<evidence type="ECO:0000313" key="2">
    <source>
        <dbReference type="EMBL" id="MBD3868058.1"/>
    </source>
</evidence>
<feature type="transmembrane region" description="Helical" evidence="1">
    <location>
        <begin position="81"/>
        <end position="101"/>
    </location>
</feature>
<dbReference type="EMBL" id="JACXWD010000021">
    <property type="protein sequence ID" value="MBD3868058.1"/>
    <property type="molecule type" value="Genomic_DNA"/>
</dbReference>
<feature type="transmembrane region" description="Helical" evidence="1">
    <location>
        <begin position="107"/>
        <end position="128"/>
    </location>
</feature>
<name>A0A8J6XUC8_9BACT</name>
<reference evidence="2 3" key="1">
    <citation type="submission" date="2020-08" db="EMBL/GenBank/DDBJ databases">
        <title>Acidobacteriota in marine sediments use diverse sulfur dissimilation pathways.</title>
        <authorList>
            <person name="Wasmund K."/>
        </authorList>
    </citation>
    <scope>NUCLEOTIDE SEQUENCE [LARGE SCALE GENOMIC DNA]</scope>
    <source>
        <strain evidence="2">MAG AM4</strain>
    </source>
</reference>
<evidence type="ECO:0000256" key="1">
    <source>
        <dbReference type="SAM" id="Phobius"/>
    </source>
</evidence>
<protein>
    <submittedName>
        <fullName evidence="2">Uncharacterized protein</fullName>
    </submittedName>
</protein>
<comment type="caution">
    <text evidence="2">The sequence shown here is derived from an EMBL/GenBank/DDBJ whole genome shotgun (WGS) entry which is preliminary data.</text>
</comment>
<proteinExistence type="predicted"/>
<evidence type="ECO:0000313" key="3">
    <source>
        <dbReference type="Proteomes" id="UP000648239"/>
    </source>
</evidence>
<dbReference type="AlphaFoldDB" id="A0A8J6XUC8"/>
<gene>
    <name evidence="2" type="ORF">IFK94_08030</name>
</gene>
<organism evidence="2 3">
    <name type="scientific">Candidatus Polarisedimenticola svalbardensis</name>
    <dbReference type="NCBI Taxonomy" id="2886004"/>
    <lineage>
        <taxon>Bacteria</taxon>
        <taxon>Pseudomonadati</taxon>
        <taxon>Acidobacteriota</taxon>
        <taxon>Candidatus Polarisedimenticolia</taxon>
        <taxon>Candidatus Polarisedimenticolales</taxon>
        <taxon>Candidatus Polarisedimenticolaceae</taxon>
        <taxon>Candidatus Polarisedimenticola</taxon>
    </lineage>
</organism>
<feature type="transmembrane region" description="Helical" evidence="1">
    <location>
        <begin position="12"/>
        <end position="31"/>
    </location>
</feature>
<feature type="transmembrane region" description="Helical" evidence="1">
    <location>
        <begin position="43"/>
        <end position="60"/>
    </location>
</feature>
<keyword evidence="1" id="KW-0472">Membrane</keyword>
<dbReference type="Proteomes" id="UP000648239">
    <property type="component" value="Unassembled WGS sequence"/>
</dbReference>
<keyword evidence="1" id="KW-0812">Transmembrane</keyword>
<sequence>MWEHPWLRRLLGWVWFLAWCSIVYLVASPWRELGGIVDERLRWFHRFSLCMGFAAGAIAGNHGRETGAGRGPAYRRRWYRAAWYPLATVTAVLMVALALSPPREGEIGILLTAFLASWAGIDSGWSIYPMLHGLSPEDPVESAEDPISM</sequence>
<keyword evidence="1" id="KW-1133">Transmembrane helix</keyword>
<accession>A0A8J6XUC8</accession>